<protein>
    <recommendedName>
        <fullName evidence="4">Lipocalin-like domain-containing protein</fullName>
    </recommendedName>
</protein>
<dbReference type="EMBL" id="SWBO01000006">
    <property type="protein sequence ID" value="TKB99543.1"/>
    <property type="molecule type" value="Genomic_DNA"/>
</dbReference>
<evidence type="ECO:0000256" key="1">
    <source>
        <dbReference type="SAM" id="SignalP"/>
    </source>
</evidence>
<organism evidence="2 3">
    <name type="scientific">Pedobacter cryotolerans</name>
    <dbReference type="NCBI Taxonomy" id="2571270"/>
    <lineage>
        <taxon>Bacteria</taxon>
        <taxon>Pseudomonadati</taxon>
        <taxon>Bacteroidota</taxon>
        <taxon>Sphingobacteriia</taxon>
        <taxon>Sphingobacteriales</taxon>
        <taxon>Sphingobacteriaceae</taxon>
        <taxon>Pedobacter</taxon>
    </lineage>
</organism>
<dbReference type="Proteomes" id="UP000310477">
    <property type="component" value="Unassembled WGS sequence"/>
</dbReference>
<feature type="signal peptide" evidence="1">
    <location>
        <begin position="1"/>
        <end position="20"/>
    </location>
</feature>
<proteinExistence type="predicted"/>
<name>A0A4U1C5M1_9SPHI</name>
<keyword evidence="3" id="KW-1185">Reference proteome</keyword>
<sequence length="137" mass="15136">MKAKLLLGATLLFFIASFTACKKQDEATKPLRAKMLGKWQVNKIDVTIAGSATVSTSYAANDYMDFKDNTNDDFELSLGLNRSIGSYSSTIDDKLYLDFSSKDLDCVVATITPNQFQFTGTVVGSNPKQTETYFLSR</sequence>
<reference evidence="2 3" key="1">
    <citation type="submission" date="2019-04" db="EMBL/GenBank/DDBJ databases">
        <title>Pedobacter sp. AR-2-6 sp. nov., isolated from Arctic soil.</title>
        <authorList>
            <person name="Dahal R.H."/>
            <person name="Kim D.-U."/>
        </authorList>
    </citation>
    <scope>NUCLEOTIDE SEQUENCE [LARGE SCALE GENOMIC DNA]</scope>
    <source>
        <strain evidence="2 3">AR-2-6</strain>
    </source>
</reference>
<dbReference type="PROSITE" id="PS51257">
    <property type="entry name" value="PROKAR_LIPOPROTEIN"/>
    <property type="match status" value="1"/>
</dbReference>
<evidence type="ECO:0000313" key="2">
    <source>
        <dbReference type="EMBL" id="TKB99543.1"/>
    </source>
</evidence>
<evidence type="ECO:0000313" key="3">
    <source>
        <dbReference type="Proteomes" id="UP000310477"/>
    </source>
</evidence>
<accession>A0A4U1C5M1</accession>
<gene>
    <name evidence="2" type="ORF">FA045_11535</name>
</gene>
<evidence type="ECO:0008006" key="4">
    <source>
        <dbReference type="Google" id="ProtNLM"/>
    </source>
</evidence>
<feature type="chain" id="PRO_5020760453" description="Lipocalin-like domain-containing protein" evidence="1">
    <location>
        <begin position="21"/>
        <end position="137"/>
    </location>
</feature>
<dbReference type="OrthoDB" id="766356at2"/>
<dbReference type="RefSeq" id="WP_136877236.1">
    <property type="nucleotide sequence ID" value="NZ_SWBO01000006.1"/>
</dbReference>
<keyword evidence="1" id="KW-0732">Signal</keyword>
<comment type="caution">
    <text evidence="2">The sequence shown here is derived from an EMBL/GenBank/DDBJ whole genome shotgun (WGS) entry which is preliminary data.</text>
</comment>
<dbReference type="AlphaFoldDB" id="A0A4U1C5M1"/>